<keyword evidence="1" id="KW-1133">Transmembrane helix</keyword>
<dbReference type="EMBL" id="JH767168">
    <property type="protein sequence ID" value="EQC31595.1"/>
    <property type="molecule type" value="Genomic_DNA"/>
</dbReference>
<dbReference type="STRING" id="1156394.T0QDF4"/>
<keyword evidence="4" id="KW-1185">Reference proteome</keyword>
<evidence type="ECO:0000256" key="1">
    <source>
        <dbReference type="SAM" id="Phobius"/>
    </source>
</evidence>
<dbReference type="PANTHER" id="PTHR33741">
    <property type="entry name" value="TRANSMEMBRANE PROTEIN DDB_G0269096-RELATED"/>
    <property type="match status" value="1"/>
</dbReference>
<gene>
    <name evidence="3" type="ORF">SDRG_10765</name>
</gene>
<dbReference type="InterPro" id="IPR058581">
    <property type="entry name" value="TM_HPP"/>
</dbReference>
<dbReference type="AlphaFoldDB" id="T0QDF4"/>
<evidence type="ECO:0000259" key="2">
    <source>
        <dbReference type="Pfam" id="PF04982"/>
    </source>
</evidence>
<proteinExistence type="predicted"/>
<feature type="transmembrane region" description="Helical" evidence="1">
    <location>
        <begin position="139"/>
        <end position="157"/>
    </location>
</feature>
<dbReference type="RefSeq" id="XP_008614994.1">
    <property type="nucleotide sequence ID" value="XM_008616772.1"/>
</dbReference>
<dbReference type="GeneID" id="19951492"/>
<evidence type="ECO:0000313" key="3">
    <source>
        <dbReference type="EMBL" id="EQC31595.1"/>
    </source>
</evidence>
<dbReference type="InParanoid" id="T0QDF4"/>
<sequence>MLWRSGKQYVAKMRGIDDLARLKEVNPALDMLLCDRKIMAARAQDATLGQAKRRILLWSFVSCFLGISLLSLLQYNTRLYLYPSDIKATSLVGSFGATAVLVFGGVDAPFAQPRSIIGGHVLSATIGVSIAKANLSGDYMWLACALAVSLSLVAMQLTDTMHPPGGATALLAVISPPAVRNLGFFYVVSPILIGSCVLVAVSVLVNNVQRQYPRYWLRAA</sequence>
<dbReference type="OMA" id="MLTKTTH"/>
<feature type="transmembrane region" description="Helical" evidence="1">
    <location>
        <begin position="55"/>
        <end position="76"/>
    </location>
</feature>
<dbReference type="Proteomes" id="UP000030762">
    <property type="component" value="Unassembled WGS sequence"/>
</dbReference>
<dbReference type="InterPro" id="IPR007065">
    <property type="entry name" value="HPP"/>
</dbReference>
<dbReference type="PANTHER" id="PTHR33741:SF5">
    <property type="entry name" value="TRANSMEMBRANE PROTEIN DDB_G0269096-RELATED"/>
    <property type="match status" value="1"/>
</dbReference>
<dbReference type="Pfam" id="PF04982">
    <property type="entry name" value="TM_HPP"/>
    <property type="match status" value="1"/>
</dbReference>
<keyword evidence="1" id="KW-0472">Membrane</keyword>
<evidence type="ECO:0000313" key="4">
    <source>
        <dbReference type="Proteomes" id="UP000030762"/>
    </source>
</evidence>
<accession>T0QDF4</accession>
<organism evidence="3 4">
    <name type="scientific">Saprolegnia diclina (strain VS20)</name>
    <dbReference type="NCBI Taxonomy" id="1156394"/>
    <lineage>
        <taxon>Eukaryota</taxon>
        <taxon>Sar</taxon>
        <taxon>Stramenopiles</taxon>
        <taxon>Oomycota</taxon>
        <taxon>Saprolegniomycetes</taxon>
        <taxon>Saprolegniales</taxon>
        <taxon>Saprolegniaceae</taxon>
        <taxon>Saprolegnia</taxon>
    </lineage>
</organism>
<name>T0QDF4_SAPDV</name>
<dbReference type="VEuPathDB" id="FungiDB:SDRG_10765"/>
<reference evidence="3 4" key="1">
    <citation type="submission" date="2012-04" db="EMBL/GenBank/DDBJ databases">
        <title>The Genome Sequence of Saprolegnia declina VS20.</title>
        <authorList>
            <consortium name="The Broad Institute Genome Sequencing Platform"/>
            <person name="Russ C."/>
            <person name="Nusbaum C."/>
            <person name="Tyler B."/>
            <person name="van West P."/>
            <person name="Dieguez-Uribeondo J."/>
            <person name="de Bruijn I."/>
            <person name="Tripathy S."/>
            <person name="Jiang R."/>
            <person name="Young S.K."/>
            <person name="Zeng Q."/>
            <person name="Gargeya S."/>
            <person name="Fitzgerald M."/>
            <person name="Haas B."/>
            <person name="Abouelleil A."/>
            <person name="Alvarado L."/>
            <person name="Arachchi H.M."/>
            <person name="Berlin A."/>
            <person name="Chapman S.B."/>
            <person name="Goldberg J."/>
            <person name="Griggs A."/>
            <person name="Gujja S."/>
            <person name="Hansen M."/>
            <person name="Howarth C."/>
            <person name="Imamovic A."/>
            <person name="Larimer J."/>
            <person name="McCowen C."/>
            <person name="Montmayeur A."/>
            <person name="Murphy C."/>
            <person name="Neiman D."/>
            <person name="Pearson M."/>
            <person name="Priest M."/>
            <person name="Roberts A."/>
            <person name="Saif S."/>
            <person name="Shea T."/>
            <person name="Sisk P."/>
            <person name="Sykes S."/>
            <person name="Wortman J."/>
            <person name="Nusbaum C."/>
            <person name="Birren B."/>
        </authorList>
    </citation>
    <scope>NUCLEOTIDE SEQUENCE [LARGE SCALE GENOMIC DNA]</scope>
    <source>
        <strain evidence="3 4">VS20</strain>
    </source>
</reference>
<feature type="transmembrane region" description="Helical" evidence="1">
    <location>
        <begin position="184"/>
        <end position="205"/>
    </location>
</feature>
<keyword evidence="1" id="KW-0812">Transmembrane</keyword>
<feature type="domain" description="HPP transmembrane region" evidence="2">
    <location>
        <begin position="52"/>
        <end position="213"/>
    </location>
</feature>
<dbReference type="OrthoDB" id="2016548at2759"/>
<protein>
    <recommendedName>
        <fullName evidence="2">HPP transmembrane region domain-containing protein</fullName>
    </recommendedName>
</protein>
<feature type="transmembrane region" description="Helical" evidence="1">
    <location>
        <begin position="88"/>
        <end position="106"/>
    </location>
</feature>
<dbReference type="eggNOG" id="ENOG502S3SU">
    <property type="taxonomic scope" value="Eukaryota"/>
</dbReference>